<dbReference type="PANTHER" id="PTHR43806:SF11">
    <property type="entry name" value="CEREVISIN-RELATED"/>
    <property type="match status" value="1"/>
</dbReference>
<keyword evidence="3 5" id="KW-0378">Hydrolase</keyword>
<dbReference type="PROSITE" id="PS00136">
    <property type="entry name" value="SUBTILASE_ASP"/>
    <property type="match status" value="1"/>
</dbReference>
<dbReference type="EMBL" id="JACSQZ010000068">
    <property type="protein sequence ID" value="MBD7916242.1"/>
    <property type="molecule type" value="Genomic_DNA"/>
</dbReference>
<dbReference type="InterPro" id="IPR015500">
    <property type="entry name" value="Peptidase_S8_subtilisin-rel"/>
</dbReference>
<feature type="active site" description="Charge relay system" evidence="5">
    <location>
        <position position="152"/>
    </location>
</feature>
<dbReference type="InterPro" id="IPR036852">
    <property type="entry name" value="Peptidase_S8/S53_dom_sf"/>
</dbReference>
<feature type="domain" description="Peptidase S8/S53" evidence="6">
    <location>
        <begin position="108"/>
        <end position="372"/>
    </location>
</feature>
<evidence type="ECO:0000256" key="5">
    <source>
        <dbReference type="PROSITE-ProRule" id="PRU01240"/>
    </source>
</evidence>
<sequence>MFSLNRKLDSNLKACIITKPYTNYRILIKYKRFQESILKKISSYKGNVINHIEHCKIISASLNSKGIQRLLEYPEVEYICFDEYLFLCGISVNTANKVRFSSKSRNKGRDIGVAIIDSGVYPHQDLTSPYNRISSFVDLVNNLKYPYDDNGHGTCTAGIIAGNGKKSNGLYSGIAPECKIYAYKTFDKTGKGYFSDILYAMELVSKTAEKNNIKVLCLPFELLSYNVFLQNLFSLMSSLLVSKNVTCIIPSGSNKNLDGSITGIALCNNCITVAGYDSTANIKPYKYSSTGSLRKDSKPNLCAACVDIVSLNSDTNFISERDGNKLYPSKLDLSYKTFSGTSIAAAYVAGVCALIYEENENLTPKDIASILKVGCEPLDDIPSNYQGDGKINIKFILKS</sequence>
<dbReference type="PROSITE" id="PS51892">
    <property type="entry name" value="SUBTILASE"/>
    <property type="match status" value="1"/>
</dbReference>
<evidence type="ECO:0000313" key="8">
    <source>
        <dbReference type="Proteomes" id="UP000640335"/>
    </source>
</evidence>
<gene>
    <name evidence="7" type="ORF">H9660_13935</name>
</gene>
<dbReference type="RefSeq" id="WP_191750987.1">
    <property type="nucleotide sequence ID" value="NZ_JACSQZ010000068.1"/>
</dbReference>
<evidence type="ECO:0000256" key="2">
    <source>
        <dbReference type="ARBA" id="ARBA00022670"/>
    </source>
</evidence>
<dbReference type="Proteomes" id="UP000640335">
    <property type="component" value="Unassembled WGS sequence"/>
</dbReference>
<evidence type="ECO:0000256" key="4">
    <source>
        <dbReference type="ARBA" id="ARBA00022825"/>
    </source>
</evidence>
<dbReference type="SUPFAM" id="SSF52743">
    <property type="entry name" value="Subtilisin-like"/>
    <property type="match status" value="1"/>
</dbReference>
<evidence type="ECO:0000259" key="6">
    <source>
        <dbReference type="Pfam" id="PF00082"/>
    </source>
</evidence>
<dbReference type="PANTHER" id="PTHR43806">
    <property type="entry name" value="PEPTIDASE S8"/>
    <property type="match status" value="1"/>
</dbReference>
<dbReference type="InterPro" id="IPR000209">
    <property type="entry name" value="Peptidase_S8/S53_dom"/>
</dbReference>
<dbReference type="Gene3D" id="3.40.50.200">
    <property type="entry name" value="Peptidase S8/S53 domain"/>
    <property type="match status" value="1"/>
</dbReference>
<evidence type="ECO:0000313" key="7">
    <source>
        <dbReference type="EMBL" id="MBD7916242.1"/>
    </source>
</evidence>
<feature type="active site" description="Charge relay system" evidence="5">
    <location>
        <position position="342"/>
    </location>
</feature>
<keyword evidence="2 5" id="KW-0645">Protease</keyword>
<feature type="active site" description="Charge relay system" evidence="5">
    <location>
        <position position="117"/>
    </location>
</feature>
<dbReference type="InterPro" id="IPR023827">
    <property type="entry name" value="Peptidase_S8_Asp-AS"/>
</dbReference>
<dbReference type="Pfam" id="PF00082">
    <property type="entry name" value="Peptidase_S8"/>
    <property type="match status" value="1"/>
</dbReference>
<accession>A0ABR8Q737</accession>
<name>A0ABR8Q737_9CLOT</name>
<comment type="similarity">
    <text evidence="1 5">Belongs to the peptidase S8 family.</text>
</comment>
<comment type="caution">
    <text evidence="7">The sequence shown here is derived from an EMBL/GenBank/DDBJ whole genome shotgun (WGS) entry which is preliminary data.</text>
</comment>
<reference evidence="7 8" key="1">
    <citation type="submission" date="2020-08" db="EMBL/GenBank/DDBJ databases">
        <title>A Genomic Blueprint of the Chicken Gut Microbiome.</title>
        <authorList>
            <person name="Gilroy R."/>
            <person name="Ravi A."/>
            <person name="Getino M."/>
            <person name="Pursley I."/>
            <person name="Horton D.L."/>
            <person name="Alikhan N.-F."/>
            <person name="Baker D."/>
            <person name="Gharbi K."/>
            <person name="Hall N."/>
            <person name="Watson M."/>
            <person name="Adriaenssens E.M."/>
            <person name="Foster-Nyarko E."/>
            <person name="Jarju S."/>
            <person name="Secka A."/>
            <person name="Antonio M."/>
            <person name="Oren A."/>
            <person name="Chaudhuri R."/>
            <person name="La Ragione R.M."/>
            <person name="Hildebrand F."/>
            <person name="Pallen M.J."/>
        </authorList>
    </citation>
    <scope>NUCLEOTIDE SEQUENCE [LARGE SCALE GENOMIC DNA]</scope>
    <source>
        <strain evidence="7 8">Sa3CUN1</strain>
    </source>
</reference>
<organism evidence="7 8">
    <name type="scientific">Clostridium gallinarum</name>
    <dbReference type="NCBI Taxonomy" id="2762246"/>
    <lineage>
        <taxon>Bacteria</taxon>
        <taxon>Bacillati</taxon>
        <taxon>Bacillota</taxon>
        <taxon>Clostridia</taxon>
        <taxon>Eubacteriales</taxon>
        <taxon>Clostridiaceae</taxon>
        <taxon>Clostridium</taxon>
    </lineage>
</organism>
<keyword evidence="4 5" id="KW-0720">Serine protease</keyword>
<proteinExistence type="inferred from homology"/>
<dbReference type="PRINTS" id="PR00723">
    <property type="entry name" value="SUBTILISIN"/>
</dbReference>
<evidence type="ECO:0000256" key="3">
    <source>
        <dbReference type="ARBA" id="ARBA00022801"/>
    </source>
</evidence>
<protein>
    <submittedName>
        <fullName evidence="7">S8 family serine peptidase</fullName>
    </submittedName>
</protein>
<dbReference type="InterPro" id="IPR050131">
    <property type="entry name" value="Peptidase_S8_subtilisin-like"/>
</dbReference>
<keyword evidence="8" id="KW-1185">Reference proteome</keyword>
<evidence type="ECO:0000256" key="1">
    <source>
        <dbReference type="ARBA" id="ARBA00011073"/>
    </source>
</evidence>